<sequence length="62" mass="7027">MSTHHILGLKKVPRVQLFADSTIEPFLDQQKGGSTERMKRERNRTERLACFLIDSRGGGALE</sequence>
<evidence type="ECO:0000313" key="2">
    <source>
        <dbReference type="Proteomes" id="UP000197138"/>
    </source>
</evidence>
<dbReference type="Proteomes" id="UP000197138">
    <property type="component" value="Unassembled WGS sequence"/>
</dbReference>
<gene>
    <name evidence="1" type="ORF">CDL15_Pgr025940</name>
</gene>
<name>A0A218WCM3_PUNGR</name>
<reference evidence="2" key="1">
    <citation type="journal article" date="2017" name="Plant J.">
        <title>The pomegranate (Punica granatum L.) genome and the genomics of punicalagin biosynthesis.</title>
        <authorList>
            <person name="Qin G."/>
            <person name="Xu C."/>
            <person name="Ming R."/>
            <person name="Tang H."/>
            <person name="Guyot R."/>
            <person name="Kramer E.M."/>
            <person name="Hu Y."/>
            <person name="Yi X."/>
            <person name="Qi Y."/>
            <person name="Xu X."/>
            <person name="Gao Z."/>
            <person name="Pan H."/>
            <person name="Jian J."/>
            <person name="Tian Y."/>
            <person name="Yue Z."/>
            <person name="Xu Y."/>
        </authorList>
    </citation>
    <scope>NUCLEOTIDE SEQUENCE [LARGE SCALE GENOMIC DNA]</scope>
    <source>
        <strain evidence="2">cv. Dabenzi</strain>
    </source>
</reference>
<organism evidence="1 2">
    <name type="scientific">Punica granatum</name>
    <name type="common">Pomegranate</name>
    <dbReference type="NCBI Taxonomy" id="22663"/>
    <lineage>
        <taxon>Eukaryota</taxon>
        <taxon>Viridiplantae</taxon>
        <taxon>Streptophyta</taxon>
        <taxon>Embryophyta</taxon>
        <taxon>Tracheophyta</taxon>
        <taxon>Spermatophyta</taxon>
        <taxon>Magnoliopsida</taxon>
        <taxon>eudicotyledons</taxon>
        <taxon>Gunneridae</taxon>
        <taxon>Pentapetalae</taxon>
        <taxon>rosids</taxon>
        <taxon>malvids</taxon>
        <taxon>Myrtales</taxon>
        <taxon>Lythraceae</taxon>
        <taxon>Punica</taxon>
    </lineage>
</organism>
<protein>
    <submittedName>
        <fullName evidence="1">Uncharacterized protein</fullName>
    </submittedName>
</protein>
<proteinExistence type="predicted"/>
<evidence type="ECO:0000313" key="1">
    <source>
        <dbReference type="EMBL" id="OWM70090.1"/>
    </source>
</evidence>
<dbReference type="AlphaFoldDB" id="A0A218WCM3"/>
<comment type="caution">
    <text evidence="1">The sequence shown here is derived from an EMBL/GenBank/DDBJ whole genome shotgun (WGS) entry which is preliminary data.</text>
</comment>
<accession>A0A218WCM3</accession>
<dbReference type="EMBL" id="MTKT01004810">
    <property type="protein sequence ID" value="OWM70090.1"/>
    <property type="molecule type" value="Genomic_DNA"/>
</dbReference>